<dbReference type="RefSeq" id="WP_115133484.1">
    <property type="nucleotide sequence ID" value="NZ_UGRS01000001.1"/>
</dbReference>
<dbReference type="InterPro" id="IPR025392">
    <property type="entry name" value="DUF4124"/>
</dbReference>
<dbReference type="Pfam" id="PF13511">
    <property type="entry name" value="DUF4124"/>
    <property type="match status" value="1"/>
</dbReference>
<dbReference type="OrthoDB" id="5298561at2"/>
<evidence type="ECO:0000259" key="3">
    <source>
        <dbReference type="Pfam" id="PF13511"/>
    </source>
</evidence>
<accession>A0A378WFD2</accession>
<evidence type="ECO:0000313" key="4">
    <source>
        <dbReference type="EMBL" id="SUA36186.1"/>
    </source>
</evidence>
<feature type="domain" description="DUF4124" evidence="3">
    <location>
        <begin position="12"/>
        <end position="57"/>
    </location>
</feature>
<protein>
    <recommendedName>
        <fullName evidence="3">DUF4124 domain-containing protein</fullName>
    </recommendedName>
</protein>
<feature type="signal peptide" evidence="2">
    <location>
        <begin position="1"/>
        <end position="21"/>
    </location>
</feature>
<dbReference type="Proteomes" id="UP000254055">
    <property type="component" value="Unassembled WGS sequence"/>
</dbReference>
<evidence type="ECO:0000256" key="1">
    <source>
        <dbReference type="SAM" id="MobiDB-lite"/>
    </source>
</evidence>
<evidence type="ECO:0000313" key="5">
    <source>
        <dbReference type="Proteomes" id="UP000254055"/>
    </source>
</evidence>
<reference evidence="4 5" key="1">
    <citation type="submission" date="2018-06" db="EMBL/GenBank/DDBJ databases">
        <authorList>
            <consortium name="Pathogen Informatics"/>
            <person name="Doyle S."/>
        </authorList>
    </citation>
    <scope>NUCLEOTIDE SEQUENCE [LARGE SCALE GENOMIC DNA]</scope>
    <source>
        <strain evidence="4 5">NCTC12229</strain>
    </source>
</reference>
<dbReference type="SUPFAM" id="SSF57997">
    <property type="entry name" value="Tropomyosin"/>
    <property type="match status" value="1"/>
</dbReference>
<feature type="region of interest" description="Disordered" evidence="1">
    <location>
        <begin position="138"/>
        <end position="159"/>
    </location>
</feature>
<keyword evidence="2" id="KW-0732">Signal</keyword>
<feature type="compositionally biased region" description="Polar residues" evidence="1">
    <location>
        <begin position="55"/>
        <end position="87"/>
    </location>
</feature>
<name>A0A378WFD2_9NEIS</name>
<dbReference type="EMBL" id="UGRS01000001">
    <property type="protein sequence ID" value="SUA36186.1"/>
    <property type="molecule type" value="Genomic_DNA"/>
</dbReference>
<evidence type="ECO:0000256" key="2">
    <source>
        <dbReference type="SAM" id="SignalP"/>
    </source>
</evidence>
<gene>
    <name evidence="4" type="ORF">NCTC12229_00598</name>
</gene>
<proteinExistence type="predicted"/>
<sequence length="159" mass="17084">MKNTLLLGTAALILATLPAAADTIYACKDSSGRTVYSQNAGKHCQKTEIGKIGIYSNSPAQSSGQLSNTSTAPQEPTHPQGSQGTQEDQAKLKAAQQELDAAKKALAEGRQIRYGHERNYVRYQERIQKLEDAVQKAQNKLNGLNGASDGHSSARPPQH</sequence>
<feature type="chain" id="PRO_5016780823" description="DUF4124 domain-containing protein" evidence="2">
    <location>
        <begin position="22"/>
        <end position="159"/>
    </location>
</feature>
<feature type="region of interest" description="Disordered" evidence="1">
    <location>
        <begin position="55"/>
        <end position="97"/>
    </location>
</feature>
<dbReference type="AlphaFoldDB" id="A0A378WFD2"/>
<organism evidence="4 5">
    <name type="scientific">Neisseria zoodegmatis</name>
    <dbReference type="NCBI Taxonomy" id="326523"/>
    <lineage>
        <taxon>Bacteria</taxon>
        <taxon>Pseudomonadati</taxon>
        <taxon>Pseudomonadota</taxon>
        <taxon>Betaproteobacteria</taxon>
        <taxon>Neisseriales</taxon>
        <taxon>Neisseriaceae</taxon>
        <taxon>Neisseria</taxon>
    </lineage>
</organism>